<gene>
    <name evidence="2" type="ORF">DNTS_002249</name>
</gene>
<dbReference type="Proteomes" id="UP000316079">
    <property type="component" value="Unassembled WGS sequence"/>
</dbReference>
<organism evidence="2 3">
    <name type="scientific">Danionella cerebrum</name>
    <dbReference type="NCBI Taxonomy" id="2873325"/>
    <lineage>
        <taxon>Eukaryota</taxon>
        <taxon>Metazoa</taxon>
        <taxon>Chordata</taxon>
        <taxon>Craniata</taxon>
        <taxon>Vertebrata</taxon>
        <taxon>Euteleostomi</taxon>
        <taxon>Actinopterygii</taxon>
        <taxon>Neopterygii</taxon>
        <taxon>Teleostei</taxon>
        <taxon>Ostariophysi</taxon>
        <taxon>Cypriniformes</taxon>
        <taxon>Danionidae</taxon>
        <taxon>Danioninae</taxon>
        <taxon>Danionella</taxon>
    </lineage>
</organism>
<dbReference type="AlphaFoldDB" id="A0A553P116"/>
<sequence length="71" mass="7880">MLFVPRVYGFTPSRAFVEKGKSENSVQEERATLLSGRLFPPLLQCGKTAGFSETMDPSNETKFAQEAKPLI</sequence>
<feature type="region of interest" description="Disordered" evidence="1">
    <location>
        <begin position="49"/>
        <end position="71"/>
    </location>
</feature>
<evidence type="ECO:0000313" key="2">
    <source>
        <dbReference type="EMBL" id="TRY71312.1"/>
    </source>
</evidence>
<dbReference type="EMBL" id="SRMA01026761">
    <property type="protein sequence ID" value="TRY71312.1"/>
    <property type="molecule type" value="Genomic_DNA"/>
</dbReference>
<proteinExistence type="predicted"/>
<comment type="caution">
    <text evidence="2">The sequence shown here is derived from an EMBL/GenBank/DDBJ whole genome shotgun (WGS) entry which is preliminary data.</text>
</comment>
<protein>
    <submittedName>
        <fullName evidence="2">Uncharacterized protein</fullName>
    </submittedName>
</protein>
<evidence type="ECO:0000256" key="1">
    <source>
        <dbReference type="SAM" id="MobiDB-lite"/>
    </source>
</evidence>
<keyword evidence="3" id="KW-1185">Reference proteome</keyword>
<accession>A0A553P116</accession>
<reference evidence="2 3" key="1">
    <citation type="journal article" date="2019" name="Sci. Data">
        <title>Hybrid genome assembly and annotation of Danionella translucida.</title>
        <authorList>
            <person name="Kadobianskyi M."/>
            <person name="Schulze L."/>
            <person name="Schuelke M."/>
            <person name="Judkewitz B."/>
        </authorList>
    </citation>
    <scope>NUCLEOTIDE SEQUENCE [LARGE SCALE GENOMIC DNA]</scope>
    <source>
        <strain evidence="2 3">Bolton</strain>
    </source>
</reference>
<evidence type="ECO:0000313" key="3">
    <source>
        <dbReference type="Proteomes" id="UP000316079"/>
    </source>
</evidence>
<name>A0A553P116_9TELE</name>